<dbReference type="SUPFAM" id="SSF46689">
    <property type="entry name" value="Homeodomain-like"/>
    <property type="match status" value="1"/>
</dbReference>
<dbReference type="PROSITE" id="PS51294">
    <property type="entry name" value="HTH_MYB"/>
    <property type="match status" value="2"/>
</dbReference>
<dbReference type="CDD" id="cd00167">
    <property type="entry name" value="SANT"/>
    <property type="match status" value="2"/>
</dbReference>
<dbReference type="PROSITE" id="PS50090">
    <property type="entry name" value="MYB_LIKE"/>
    <property type="match status" value="2"/>
</dbReference>
<sequence length="228" mass="26752">MRTPNSDINTGLKKGTWSHEEDKMLISYISRYGIWNWSQMPRFAGLARTGKSCRLRWLNYLKPDVKRGNFSNEEDEIIIRLHSVLGNKWSAIASKLPGRTDNEVKNHWHAHLKKRVNHYNMNPESINQQNSKNTPILKLELDNIDESKQPVNHTDHKFFESCLIYEDDIFSSGSTTTSKDQELDFRYDYYDTGSPGTVDDLQCFWQQLQPFENFEPGNDHLNMYPNEF</sequence>
<dbReference type="GO" id="GO:0003677">
    <property type="term" value="F:DNA binding"/>
    <property type="evidence" value="ECO:0007669"/>
    <property type="project" value="UniProtKB-KW"/>
</dbReference>
<dbReference type="PANTHER" id="PTHR47997:SF28">
    <property type="entry name" value="TRANSCRIPTION FACTOR MYB15-LIKE"/>
    <property type="match status" value="1"/>
</dbReference>
<dbReference type="EMBL" id="SZYD01001865">
    <property type="protein sequence ID" value="KAD0221953.1"/>
    <property type="molecule type" value="Genomic_DNA"/>
</dbReference>
<feature type="domain" description="Myb-like" evidence="7">
    <location>
        <begin position="9"/>
        <end position="61"/>
    </location>
</feature>
<dbReference type="AlphaFoldDB" id="A0A5N6NXC5"/>
<evidence type="ECO:0000313" key="9">
    <source>
        <dbReference type="EMBL" id="KAD0221953.1"/>
    </source>
</evidence>
<evidence type="ECO:0000256" key="2">
    <source>
        <dbReference type="ARBA" id="ARBA00022737"/>
    </source>
</evidence>
<protein>
    <submittedName>
        <fullName evidence="10">Uncharacterized protein</fullName>
    </submittedName>
</protein>
<evidence type="ECO:0000259" key="8">
    <source>
        <dbReference type="PROSITE" id="PS51294"/>
    </source>
</evidence>
<accession>A0A5N6NXC5</accession>
<feature type="domain" description="HTH myb-type" evidence="8">
    <location>
        <begin position="9"/>
        <end position="61"/>
    </location>
</feature>
<keyword evidence="4" id="KW-0238">DNA-binding</keyword>
<feature type="domain" description="Myb-like" evidence="7">
    <location>
        <begin position="62"/>
        <end position="112"/>
    </location>
</feature>
<dbReference type="Gene3D" id="1.10.10.60">
    <property type="entry name" value="Homeodomain-like"/>
    <property type="match status" value="2"/>
</dbReference>
<evidence type="ECO:0000313" key="10">
    <source>
        <dbReference type="EMBL" id="KAD5507944.1"/>
    </source>
</evidence>
<evidence type="ECO:0000256" key="6">
    <source>
        <dbReference type="ARBA" id="ARBA00023242"/>
    </source>
</evidence>
<keyword evidence="3" id="KW-0805">Transcription regulation</keyword>
<comment type="subcellular location">
    <subcellularLocation>
        <location evidence="1">Nucleus</location>
    </subcellularLocation>
</comment>
<dbReference type="InterPro" id="IPR051953">
    <property type="entry name" value="Plant_SW-associated_TFs"/>
</dbReference>
<dbReference type="GO" id="GO:0005634">
    <property type="term" value="C:nucleus"/>
    <property type="evidence" value="ECO:0007669"/>
    <property type="project" value="UniProtKB-SubCell"/>
</dbReference>
<evidence type="ECO:0000256" key="5">
    <source>
        <dbReference type="ARBA" id="ARBA00023163"/>
    </source>
</evidence>
<dbReference type="OrthoDB" id="2143914at2759"/>
<organism evidence="10 11">
    <name type="scientific">Mikania micrantha</name>
    <name type="common">bitter vine</name>
    <dbReference type="NCBI Taxonomy" id="192012"/>
    <lineage>
        <taxon>Eukaryota</taxon>
        <taxon>Viridiplantae</taxon>
        <taxon>Streptophyta</taxon>
        <taxon>Embryophyta</taxon>
        <taxon>Tracheophyta</taxon>
        <taxon>Spermatophyta</taxon>
        <taxon>Magnoliopsida</taxon>
        <taxon>eudicotyledons</taxon>
        <taxon>Gunneridae</taxon>
        <taxon>Pentapetalae</taxon>
        <taxon>asterids</taxon>
        <taxon>campanulids</taxon>
        <taxon>Asterales</taxon>
        <taxon>Asteraceae</taxon>
        <taxon>Asteroideae</taxon>
        <taxon>Heliantheae alliance</taxon>
        <taxon>Eupatorieae</taxon>
        <taxon>Mikania</taxon>
    </lineage>
</organism>
<dbReference type="Proteomes" id="UP000326396">
    <property type="component" value="Linkage Group LG16"/>
</dbReference>
<keyword evidence="5" id="KW-0804">Transcription</keyword>
<evidence type="ECO:0000259" key="7">
    <source>
        <dbReference type="PROSITE" id="PS50090"/>
    </source>
</evidence>
<comment type="caution">
    <text evidence="10">The sequence shown here is derived from an EMBL/GenBank/DDBJ whole genome shotgun (WGS) entry which is preliminary data.</text>
</comment>
<evidence type="ECO:0000313" key="11">
    <source>
        <dbReference type="Proteomes" id="UP000326396"/>
    </source>
</evidence>
<evidence type="ECO:0000256" key="1">
    <source>
        <dbReference type="ARBA" id="ARBA00004123"/>
    </source>
</evidence>
<dbReference type="FunFam" id="1.10.10.60:FF:000001">
    <property type="entry name" value="MYB-related transcription factor"/>
    <property type="match status" value="1"/>
</dbReference>
<feature type="domain" description="HTH myb-type" evidence="8">
    <location>
        <begin position="62"/>
        <end position="116"/>
    </location>
</feature>
<dbReference type="InterPro" id="IPR009057">
    <property type="entry name" value="Homeodomain-like_sf"/>
</dbReference>
<dbReference type="PANTHER" id="PTHR47997">
    <property type="entry name" value="MYB DOMAIN PROTEIN 55"/>
    <property type="match status" value="1"/>
</dbReference>
<dbReference type="SMART" id="SM00717">
    <property type="entry name" value="SANT"/>
    <property type="match status" value="2"/>
</dbReference>
<name>A0A5N6NXC5_9ASTR</name>
<keyword evidence="11" id="KW-1185">Reference proteome</keyword>
<keyword evidence="6" id="KW-0539">Nucleus</keyword>
<proteinExistence type="predicted"/>
<evidence type="ECO:0000256" key="4">
    <source>
        <dbReference type="ARBA" id="ARBA00023125"/>
    </source>
</evidence>
<reference evidence="10 11" key="1">
    <citation type="submission" date="2019-05" db="EMBL/GenBank/DDBJ databases">
        <title>Mikania micrantha, genome provides insights into the molecular mechanism of rapid growth.</title>
        <authorList>
            <person name="Liu B."/>
        </authorList>
    </citation>
    <scope>NUCLEOTIDE SEQUENCE [LARGE SCALE GENOMIC DNA]</scope>
    <source>
        <strain evidence="10">NLD-2019</strain>
        <tissue evidence="10">Leaf</tissue>
    </source>
</reference>
<dbReference type="EMBL" id="SZYD01000008">
    <property type="protein sequence ID" value="KAD5507944.1"/>
    <property type="molecule type" value="Genomic_DNA"/>
</dbReference>
<dbReference type="Pfam" id="PF00249">
    <property type="entry name" value="Myb_DNA-binding"/>
    <property type="match status" value="2"/>
</dbReference>
<keyword evidence="2" id="KW-0677">Repeat</keyword>
<evidence type="ECO:0000256" key="3">
    <source>
        <dbReference type="ARBA" id="ARBA00023015"/>
    </source>
</evidence>
<gene>
    <name evidence="10" type="ORF">E3N88_15647</name>
    <name evidence="9" type="ORF">E3N88_44600</name>
</gene>
<dbReference type="InterPro" id="IPR001005">
    <property type="entry name" value="SANT/Myb"/>
</dbReference>
<dbReference type="InterPro" id="IPR017930">
    <property type="entry name" value="Myb_dom"/>
</dbReference>